<evidence type="ECO:0000259" key="3">
    <source>
        <dbReference type="Pfam" id="PF00535"/>
    </source>
</evidence>
<gene>
    <name evidence="4" type="ORF">AQS70_17690</name>
</gene>
<comment type="caution">
    <text evidence="4">The sequence shown here is derived from an EMBL/GenBank/DDBJ whole genome shotgun (WGS) entry which is preliminary data.</text>
</comment>
<name>A0A0Q1CAW3_9PSED</name>
<dbReference type="InterPro" id="IPR029044">
    <property type="entry name" value="Nucleotide-diphossugar_trans"/>
</dbReference>
<keyword evidence="1" id="KW-0472">Membrane</keyword>
<dbReference type="InterPro" id="IPR001173">
    <property type="entry name" value="Glyco_trans_2-like"/>
</dbReference>
<feature type="domain" description="Glycosyltransferase 2-like" evidence="3">
    <location>
        <begin position="14"/>
        <end position="166"/>
    </location>
</feature>
<dbReference type="STRING" id="1563157.AQS70_17690"/>
<dbReference type="Proteomes" id="UP000050342">
    <property type="component" value="Unassembled WGS sequence"/>
</dbReference>
<dbReference type="SUPFAM" id="SSF53448">
    <property type="entry name" value="Nucleotide-diphospho-sugar transferases"/>
    <property type="match status" value="1"/>
</dbReference>
<evidence type="ECO:0000313" key="5">
    <source>
        <dbReference type="Proteomes" id="UP000050342"/>
    </source>
</evidence>
<dbReference type="OrthoDB" id="9815923at2"/>
<dbReference type="AlphaFoldDB" id="A0A0Q1CAW3"/>
<organism evidence="4 5">
    <name type="scientific">Pseudomonas endophytica</name>
    <dbReference type="NCBI Taxonomy" id="1563157"/>
    <lineage>
        <taxon>Bacteria</taxon>
        <taxon>Pseudomonadati</taxon>
        <taxon>Pseudomonadota</taxon>
        <taxon>Gammaproteobacteria</taxon>
        <taxon>Pseudomonadales</taxon>
        <taxon>Pseudomonadaceae</taxon>
        <taxon>Pseudomonas</taxon>
    </lineage>
</organism>
<evidence type="ECO:0000256" key="2">
    <source>
        <dbReference type="ARBA" id="ARBA00038494"/>
    </source>
</evidence>
<dbReference type="Gene3D" id="3.90.550.10">
    <property type="entry name" value="Spore Coat Polysaccharide Biosynthesis Protein SpsA, Chain A"/>
    <property type="match status" value="1"/>
</dbReference>
<proteinExistence type="inferred from homology"/>
<comment type="similarity">
    <text evidence="2">Belongs to the glycosyltransferase 2 family. WaaE/KdtX subfamily.</text>
</comment>
<keyword evidence="1" id="KW-0997">Cell inner membrane</keyword>
<sequence>MSQKGTIKNVSLTAIILTYNEELHLERALKSITGIAEEVFIIDSFSTDRTIEIALTYGATVLQNKFKNQAQQFQWALDNVSVRSTWILRLDADEIIEPDLSAEIYEKIPKLTDDIVGINFKRKHIFMDRWVKYGGRYPLVMLRIWRKGYGRIENRWMDEHIIISGGKSITFKGGFSDHNLNNLTFFIDKHNKYATREAIEILNQRLNLFSRDHSVTVKSTSLQTAAKFFIKEKIYNPIPFTISATLYFIWRYIFQLGFLDGRSGLIYHFLQGFWYRFLVGAKVMELEHSISHLKDKKLIIEEISRITGHSLSE</sequence>
<dbReference type="CDD" id="cd02511">
    <property type="entry name" value="Beta4Glucosyltransferase"/>
    <property type="match status" value="1"/>
</dbReference>
<evidence type="ECO:0000313" key="4">
    <source>
        <dbReference type="EMBL" id="KQB51551.1"/>
    </source>
</evidence>
<evidence type="ECO:0000256" key="1">
    <source>
        <dbReference type="ARBA" id="ARBA00022519"/>
    </source>
</evidence>
<reference evidence="4 5" key="1">
    <citation type="submission" date="2015-10" db="EMBL/GenBank/DDBJ databases">
        <title>Pseudomonas helleri sp. nov. and Pseudomonas weihenstephanensis sp. nov., isolated from raw cows milk.</title>
        <authorList>
            <person name="Von Neubeck M."/>
            <person name="Huptas C."/>
            <person name="Wenning M."/>
            <person name="Scherer S."/>
        </authorList>
    </citation>
    <scope>NUCLEOTIDE SEQUENCE [LARGE SCALE GENOMIC DNA]</scope>
    <source>
        <strain evidence="4 5">BSTT44</strain>
    </source>
</reference>
<keyword evidence="5" id="KW-1185">Reference proteome</keyword>
<dbReference type="RefSeq" id="WP_055104934.1">
    <property type="nucleotide sequence ID" value="NZ_LLWH01000234.1"/>
</dbReference>
<dbReference type="PANTHER" id="PTHR43630:SF2">
    <property type="entry name" value="GLYCOSYLTRANSFERASE"/>
    <property type="match status" value="1"/>
</dbReference>
<accession>A0A0Q1CAW3</accession>
<keyword evidence="1" id="KW-1003">Cell membrane</keyword>
<dbReference type="PANTHER" id="PTHR43630">
    <property type="entry name" value="POLY-BETA-1,6-N-ACETYL-D-GLUCOSAMINE SYNTHASE"/>
    <property type="match status" value="1"/>
</dbReference>
<dbReference type="EMBL" id="LLWH01000234">
    <property type="protein sequence ID" value="KQB51551.1"/>
    <property type="molecule type" value="Genomic_DNA"/>
</dbReference>
<dbReference type="Pfam" id="PF00535">
    <property type="entry name" value="Glycos_transf_2"/>
    <property type="match status" value="1"/>
</dbReference>
<protein>
    <submittedName>
        <fullName evidence="4">SpsA</fullName>
    </submittedName>
</protein>